<proteinExistence type="predicted"/>
<name>J6ENP4_TRIAS</name>
<dbReference type="OrthoDB" id="409543at2759"/>
<dbReference type="GeneID" id="25989042"/>
<protein>
    <submittedName>
        <fullName evidence="2">Uncharacterized protein</fullName>
    </submittedName>
</protein>
<comment type="caution">
    <text evidence="2">The sequence shown here is derived from an EMBL/GenBank/DDBJ whole genome shotgun (WGS) entry which is preliminary data.</text>
</comment>
<dbReference type="VEuPathDB" id="FungiDB:A1Q1_05530"/>
<dbReference type="Proteomes" id="UP000002748">
    <property type="component" value="Unassembled WGS sequence"/>
</dbReference>
<feature type="compositionally biased region" description="Polar residues" evidence="1">
    <location>
        <begin position="1"/>
        <end position="18"/>
    </location>
</feature>
<evidence type="ECO:0000313" key="3">
    <source>
        <dbReference type="Proteomes" id="UP000002748"/>
    </source>
</evidence>
<dbReference type="EMBL" id="ALBS01000312">
    <property type="protein sequence ID" value="EJT45984.1"/>
    <property type="molecule type" value="Genomic_DNA"/>
</dbReference>
<gene>
    <name evidence="2" type="ORF">A1Q1_05530</name>
</gene>
<organism evidence="2 3">
    <name type="scientific">Trichosporon asahii var. asahii (strain ATCC 90039 / CBS 2479 / JCM 2466 / KCTC 7840 / NBRC 103889/ NCYC 2677 / UAMH 7654)</name>
    <name type="common">Yeast</name>
    <dbReference type="NCBI Taxonomy" id="1186058"/>
    <lineage>
        <taxon>Eukaryota</taxon>
        <taxon>Fungi</taxon>
        <taxon>Dikarya</taxon>
        <taxon>Basidiomycota</taxon>
        <taxon>Agaricomycotina</taxon>
        <taxon>Tremellomycetes</taxon>
        <taxon>Trichosporonales</taxon>
        <taxon>Trichosporonaceae</taxon>
        <taxon>Trichosporon</taxon>
    </lineage>
</organism>
<reference evidence="2 3" key="1">
    <citation type="journal article" date="2012" name="Eukaryot. Cell">
        <title>Draft genome sequence of CBS 2479, the standard type strain of Trichosporon asahii.</title>
        <authorList>
            <person name="Yang R.Y."/>
            <person name="Li H.T."/>
            <person name="Zhu H."/>
            <person name="Zhou G.P."/>
            <person name="Wang M."/>
            <person name="Wang L."/>
        </authorList>
    </citation>
    <scope>NUCLEOTIDE SEQUENCE [LARGE SCALE GENOMIC DNA]</scope>
    <source>
        <strain evidence="3">ATCC 90039 / CBS 2479 / JCM 2466 / KCTC 7840 / NCYC 2677 / UAMH 7654</strain>
    </source>
</reference>
<dbReference type="HOGENOM" id="CLU_586881_0_0_1"/>
<dbReference type="AlphaFoldDB" id="J6ENP4"/>
<accession>J6ENP4</accession>
<sequence length="466" mass="52316">MGQTAAQPQGSAIRSTEGAQVGRAAVRTQAQRRHGAGHQSAPALCLTTALSAPHSPRSTLALSTFSFLTSFTRLTSPFPSKASRNESSSEWCLHNTFILAAETWHKLVHHGVIKTASRPGERELNLSVAEEILTSQSFKIGQRHVTVPTIPAIIAGVVTLFLVYTLSTPSSPVSVDSFTPHLATPTEIPVTYYSKPGMSYLELTSNPLYGLPRTKSKFLVEPEQFPPTPLKKHLPDDFKVPDYVPKPVGVKVPGMRVPNAIHYVYGLKPPKHGYSGEQLPYYAYLAMKSAITRLKPEKTFLIRDFDDLLSYPTTMGMERSPDSRKEELDAGGLCPESPFVDRWLNEYHSFRDGGWAELSVHKPWELARYNPEEIQVLNPRAMYWPMWHGNEVDKTHTENDYDFYSTGQYTYHGWESLAMKYLIALTPDDIRKVDTSFHRLVRPLVGPEDDDAYAQWAKEQAKRDLA</sequence>
<dbReference type="RefSeq" id="XP_014177682.1">
    <property type="nucleotide sequence ID" value="XM_014322207.1"/>
</dbReference>
<dbReference type="PANTHER" id="PTHR46830">
    <property type="entry name" value="TRANSFERASE, PUTATIVE-RELATED"/>
    <property type="match status" value="1"/>
</dbReference>
<evidence type="ECO:0000256" key="1">
    <source>
        <dbReference type="SAM" id="MobiDB-lite"/>
    </source>
</evidence>
<dbReference type="KEGG" id="tasa:A1Q1_05530"/>
<dbReference type="PANTHER" id="PTHR46830:SF2">
    <property type="entry name" value="ALPHA-1,4-N-ACETYLGLUCOSAMINYLTRANSFERASE"/>
    <property type="match status" value="1"/>
</dbReference>
<evidence type="ECO:0000313" key="2">
    <source>
        <dbReference type="EMBL" id="EJT45984.1"/>
    </source>
</evidence>
<feature type="region of interest" description="Disordered" evidence="1">
    <location>
        <begin position="1"/>
        <end position="39"/>
    </location>
</feature>